<evidence type="ECO:0000256" key="4">
    <source>
        <dbReference type="ARBA" id="ARBA00022989"/>
    </source>
</evidence>
<evidence type="ECO:0000256" key="5">
    <source>
        <dbReference type="ARBA" id="ARBA00023128"/>
    </source>
</evidence>
<reference evidence="9" key="1">
    <citation type="submission" date="2018-05" db="EMBL/GenBank/DDBJ databases">
        <authorList>
            <person name="Lanie J.A."/>
            <person name="Ng W.-L."/>
            <person name="Kazmierczak K.M."/>
            <person name="Andrzejewski T.M."/>
            <person name="Davidsen T.M."/>
            <person name="Wayne K.J."/>
            <person name="Tettelin H."/>
            <person name="Glass J.I."/>
            <person name="Rusch D."/>
            <person name="Podicherti R."/>
            <person name="Tsui H.-C.T."/>
            <person name="Winkler M.E."/>
        </authorList>
    </citation>
    <scope>NUCLEOTIDE SEQUENCE</scope>
</reference>
<keyword evidence="5" id="KW-0496">Mitochondrion</keyword>
<protein>
    <recommendedName>
        <fullName evidence="8">J domain-containing protein</fullName>
    </recommendedName>
</protein>
<dbReference type="GO" id="GO:0005743">
    <property type="term" value="C:mitochondrial inner membrane"/>
    <property type="evidence" value="ECO:0007669"/>
    <property type="project" value="UniProtKB-SubCell"/>
</dbReference>
<dbReference type="FunFam" id="1.10.287.110:FF:000001">
    <property type="entry name" value="Import inner membrane translocase subunit tim14"/>
    <property type="match status" value="1"/>
</dbReference>
<dbReference type="PANTHER" id="PTHR12763:SF28">
    <property type="entry name" value="GEO10507P1-RELATED"/>
    <property type="match status" value="1"/>
</dbReference>
<feature type="non-terminal residue" evidence="9">
    <location>
        <position position="1"/>
    </location>
</feature>
<dbReference type="SUPFAM" id="SSF46565">
    <property type="entry name" value="Chaperone J-domain"/>
    <property type="match status" value="1"/>
</dbReference>
<accession>A0A383A225</accession>
<name>A0A383A225_9ZZZZ</name>
<dbReference type="InterPro" id="IPR001623">
    <property type="entry name" value="DnaJ_domain"/>
</dbReference>
<gene>
    <name evidence="9" type="ORF">METZ01_LOCUS454109</name>
</gene>
<comment type="similarity">
    <text evidence="7">Belongs to the TIM14 family.</text>
</comment>
<evidence type="ECO:0000256" key="1">
    <source>
        <dbReference type="ARBA" id="ARBA00004434"/>
    </source>
</evidence>
<evidence type="ECO:0000256" key="2">
    <source>
        <dbReference type="ARBA" id="ARBA00022692"/>
    </source>
</evidence>
<dbReference type="PROSITE" id="PS50076">
    <property type="entry name" value="DNAJ_2"/>
    <property type="match status" value="1"/>
</dbReference>
<evidence type="ECO:0000259" key="8">
    <source>
        <dbReference type="PROSITE" id="PS50076"/>
    </source>
</evidence>
<keyword evidence="2" id="KW-0812">Transmembrane</keyword>
<dbReference type="PANTHER" id="PTHR12763">
    <property type="match status" value="1"/>
</dbReference>
<comment type="subcellular location">
    <subcellularLocation>
        <location evidence="1">Mitochondrion inner membrane</location>
        <topology evidence="1">Single-pass membrane protein</topology>
    </subcellularLocation>
</comment>
<keyword evidence="4" id="KW-1133">Transmembrane helix</keyword>
<keyword evidence="6" id="KW-0472">Membrane</keyword>
<proteinExistence type="inferred from homology"/>
<sequence>RQQVIDDSAMTRELAIEILGLSEPAVKDKVVKAHRQLMQGLHPDRGGSDYLAKKINMAKDYLLKELQ</sequence>
<evidence type="ECO:0000313" key="9">
    <source>
        <dbReference type="EMBL" id="SVE01255.1"/>
    </source>
</evidence>
<organism evidence="9">
    <name type="scientific">marine metagenome</name>
    <dbReference type="NCBI Taxonomy" id="408172"/>
    <lineage>
        <taxon>unclassified sequences</taxon>
        <taxon>metagenomes</taxon>
        <taxon>ecological metagenomes</taxon>
    </lineage>
</organism>
<dbReference type="EMBL" id="UINC01188171">
    <property type="protein sequence ID" value="SVE01255.1"/>
    <property type="molecule type" value="Genomic_DNA"/>
</dbReference>
<evidence type="ECO:0000256" key="7">
    <source>
        <dbReference type="ARBA" id="ARBA00038105"/>
    </source>
</evidence>
<dbReference type="AlphaFoldDB" id="A0A383A225"/>
<dbReference type="InterPro" id="IPR036869">
    <property type="entry name" value="J_dom_sf"/>
</dbReference>
<evidence type="ECO:0000256" key="3">
    <source>
        <dbReference type="ARBA" id="ARBA00022792"/>
    </source>
</evidence>
<dbReference type="Gene3D" id="1.10.287.110">
    <property type="entry name" value="DnaJ domain"/>
    <property type="match status" value="1"/>
</dbReference>
<dbReference type="SMART" id="SM00271">
    <property type="entry name" value="DnaJ"/>
    <property type="match status" value="1"/>
</dbReference>
<keyword evidence="3" id="KW-0999">Mitochondrion inner membrane</keyword>
<feature type="domain" description="J" evidence="8">
    <location>
        <begin position="14"/>
        <end position="67"/>
    </location>
</feature>
<evidence type="ECO:0000256" key="6">
    <source>
        <dbReference type="ARBA" id="ARBA00023136"/>
    </source>
</evidence>